<feature type="region of interest" description="Disordered" evidence="1">
    <location>
        <begin position="550"/>
        <end position="571"/>
    </location>
</feature>
<organism evidence="3 4">
    <name type="scientific">Thelephora terrestris</name>
    <dbReference type="NCBI Taxonomy" id="56493"/>
    <lineage>
        <taxon>Eukaryota</taxon>
        <taxon>Fungi</taxon>
        <taxon>Dikarya</taxon>
        <taxon>Basidiomycota</taxon>
        <taxon>Agaricomycotina</taxon>
        <taxon>Agaricomycetes</taxon>
        <taxon>Thelephorales</taxon>
        <taxon>Thelephoraceae</taxon>
        <taxon>Thelephora</taxon>
    </lineage>
</organism>
<name>A0A9P6HGM9_9AGAM</name>
<evidence type="ECO:0000256" key="1">
    <source>
        <dbReference type="SAM" id="MobiDB-lite"/>
    </source>
</evidence>
<sequence length="593" mass="66166">MLIAHVIGGVILFASFLLRMPQTSSTISLFFTAFKSMAPVSLVQQIEDVFSISPPHVDSPSSYPDVVFSPSPAATDLVVYYAYSPFQFSTLGPATSSNEPAELIVREVGQVECFPSSSKEEKPVSNSAAYFNIFLLLAPPCAILTLYLTYMSFSLSGLDFRVRTNALTYQNDIGPAVLLAANATCFAIVGPDGSWFDLRDYLSIVFDEGHQVNLSPSVPSTSNITVTVFDGEVEDELEEDADKTVTPADFYRDEDAVSVCASPLLPPLSPIFSDCPSLVSDYSSGDESALSPTAYSPNHAFVFEKPSPPRIAFDYDDPNDCMYPCYDPFEEDLEFDYTAYEDADEALAAIDRWSQRKRYMVGLFPGTNESCLQRDSISFDRFITTEHKCLDRPGLAPSDVRCCPYWYRCEKPNDLDGASESESTRILILNLNYSIVRDAAWGTIGKRVTVVYDSERLKPILRKLGATKMTIYCPADLQDYPFAVVDFPDVSQSRAAFQQLQGQCLGYSGRHLRVQYAPLYDYTFGGRHMTPEDTREIMIVALELESEQLRSARVPTRKPVESPSRSISPQKNKYSRMIVTKYGRRIQRPPNLC</sequence>
<dbReference type="EMBL" id="WIUZ02000006">
    <property type="protein sequence ID" value="KAF9786357.1"/>
    <property type="molecule type" value="Genomic_DNA"/>
</dbReference>
<dbReference type="AlphaFoldDB" id="A0A9P6HGM9"/>
<evidence type="ECO:0000313" key="4">
    <source>
        <dbReference type="Proteomes" id="UP000736335"/>
    </source>
</evidence>
<dbReference type="Proteomes" id="UP000736335">
    <property type="component" value="Unassembled WGS sequence"/>
</dbReference>
<evidence type="ECO:0000256" key="2">
    <source>
        <dbReference type="SAM" id="Phobius"/>
    </source>
</evidence>
<keyword evidence="2" id="KW-0472">Membrane</keyword>
<reference evidence="3" key="1">
    <citation type="journal article" date="2020" name="Nat. Commun.">
        <title>Large-scale genome sequencing of mycorrhizal fungi provides insights into the early evolution of symbiotic traits.</title>
        <authorList>
            <person name="Miyauchi S."/>
            <person name="Kiss E."/>
            <person name="Kuo A."/>
            <person name="Drula E."/>
            <person name="Kohler A."/>
            <person name="Sanchez-Garcia M."/>
            <person name="Morin E."/>
            <person name="Andreopoulos B."/>
            <person name="Barry K.W."/>
            <person name="Bonito G."/>
            <person name="Buee M."/>
            <person name="Carver A."/>
            <person name="Chen C."/>
            <person name="Cichocki N."/>
            <person name="Clum A."/>
            <person name="Culley D."/>
            <person name="Crous P.W."/>
            <person name="Fauchery L."/>
            <person name="Girlanda M."/>
            <person name="Hayes R.D."/>
            <person name="Keri Z."/>
            <person name="LaButti K."/>
            <person name="Lipzen A."/>
            <person name="Lombard V."/>
            <person name="Magnuson J."/>
            <person name="Maillard F."/>
            <person name="Murat C."/>
            <person name="Nolan M."/>
            <person name="Ohm R.A."/>
            <person name="Pangilinan J."/>
            <person name="Pereira M.F."/>
            <person name="Perotto S."/>
            <person name="Peter M."/>
            <person name="Pfister S."/>
            <person name="Riley R."/>
            <person name="Sitrit Y."/>
            <person name="Stielow J.B."/>
            <person name="Szollosi G."/>
            <person name="Zifcakova L."/>
            <person name="Stursova M."/>
            <person name="Spatafora J.W."/>
            <person name="Tedersoo L."/>
            <person name="Vaario L.M."/>
            <person name="Yamada A."/>
            <person name="Yan M."/>
            <person name="Wang P."/>
            <person name="Xu J."/>
            <person name="Bruns T."/>
            <person name="Baldrian P."/>
            <person name="Vilgalys R."/>
            <person name="Dunand C."/>
            <person name="Henrissat B."/>
            <person name="Grigoriev I.V."/>
            <person name="Hibbett D."/>
            <person name="Nagy L.G."/>
            <person name="Martin F.M."/>
        </authorList>
    </citation>
    <scope>NUCLEOTIDE SEQUENCE</scope>
    <source>
        <strain evidence="3">UH-Tt-Lm1</strain>
    </source>
</reference>
<feature type="transmembrane region" description="Helical" evidence="2">
    <location>
        <begin position="129"/>
        <end position="153"/>
    </location>
</feature>
<reference evidence="3" key="2">
    <citation type="submission" date="2020-11" db="EMBL/GenBank/DDBJ databases">
        <authorList>
            <consortium name="DOE Joint Genome Institute"/>
            <person name="Kuo A."/>
            <person name="Miyauchi S."/>
            <person name="Kiss E."/>
            <person name="Drula E."/>
            <person name="Kohler A."/>
            <person name="Sanchez-Garcia M."/>
            <person name="Andreopoulos B."/>
            <person name="Barry K.W."/>
            <person name="Bonito G."/>
            <person name="Buee M."/>
            <person name="Carver A."/>
            <person name="Chen C."/>
            <person name="Cichocki N."/>
            <person name="Clum A."/>
            <person name="Culley D."/>
            <person name="Crous P.W."/>
            <person name="Fauchery L."/>
            <person name="Girlanda M."/>
            <person name="Hayes R."/>
            <person name="Keri Z."/>
            <person name="Labutti K."/>
            <person name="Lipzen A."/>
            <person name="Lombard V."/>
            <person name="Magnuson J."/>
            <person name="Maillard F."/>
            <person name="Morin E."/>
            <person name="Murat C."/>
            <person name="Nolan M."/>
            <person name="Ohm R."/>
            <person name="Pangilinan J."/>
            <person name="Pereira M."/>
            <person name="Perotto S."/>
            <person name="Peter M."/>
            <person name="Riley R."/>
            <person name="Sitrit Y."/>
            <person name="Stielow B."/>
            <person name="Szollosi G."/>
            <person name="Zifcakova L."/>
            <person name="Stursova M."/>
            <person name="Spatafora J.W."/>
            <person name="Tedersoo L."/>
            <person name="Vaario L.-M."/>
            <person name="Yamada A."/>
            <person name="Yan M."/>
            <person name="Wang P."/>
            <person name="Xu J."/>
            <person name="Bruns T."/>
            <person name="Baldrian P."/>
            <person name="Vilgalys R."/>
            <person name="Henrissat B."/>
            <person name="Grigoriev I.V."/>
            <person name="Hibbett D."/>
            <person name="Nagy L.G."/>
            <person name="Martin F.M."/>
        </authorList>
    </citation>
    <scope>NUCLEOTIDE SEQUENCE</scope>
    <source>
        <strain evidence="3">UH-Tt-Lm1</strain>
    </source>
</reference>
<protein>
    <submittedName>
        <fullName evidence="3">Uncharacterized protein</fullName>
    </submittedName>
</protein>
<dbReference type="GO" id="GO:0003676">
    <property type="term" value="F:nucleic acid binding"/>
    <property type="evidence" value="ECO:0007669"/>
    <property type="project" value="InterPro"/>
</dbReference>
<keyword evidence="2" id="KW-0812">Transmembrane</keyword>
<evidence type="ECO:0000313" key="3">
    <source>
        <dbReference type="EMBL" id="KAF9786357.1"/>
    </source>
</evidence>
<gene>
    <name evidence="3" type="ORF">BJ322DRAFT_782940</name>
</gene>
<dbReference type="SUPFAM" id="SSF54928">
    <property type="entry name" value="RNA-binding domain, RBD"/>
    <property type="match status" value="1"/>
</dbReference>
<proteinExistence type="predicted"/>
<keyword evidence="4" id="KW-1185">Reference proteome</keyword>
<accession>A0A9P6HGM9</accession>
<comment type="caution">
    <text evidence="3">The sequence shown here is derived from an EMBL/GenBank/DDBJ whole genome shotgun (WGS) entry which is preliminary data.</text>
</comment>
<keyword evidence="2" id="KW-1133">Transmembrane helix</keyword>
<dbReference type="InterPro" id="IPR035979">
    <property type="entry name" value="RBD_domain_sf"/>
</dbReference>
<dbReference type="OrthoDB" id="10425647at2759"/>